<dbReference type="GO" id="GO:0051228">
    <property type="term" value="P:mitotic spindle disassembly"/>
    <property type="evidence" value="ECO:0007669"/>
    <property type="project" value="TreeGrafter"/>
</dbReference>
<reference evidence="5" key="1">
    <citation type="submission" date="2021-01" db="EMBL/GenBank/DDBJ databases">
        <authorList>
            <consortium name="Genoscope - CEA"/>
            <person name="William W."/>
        </authorList>
    </citation>
    <scope>NUCLEOTIDE SEQUENCE</scope>
</reference>
<dbReference type="EMBL" id="CAJJDM010000101">
    <property type="protein sequence ID" value="CAD8095311.1"/>
    <property type="molecule type" value="Genomic_DNA"/>
</dbReference>
<evidence type="ECO:0000259" key="4">
    <source>
        <dbReference type="SMART" id="SM01073"/>
    </source>
</evidence>
<feature type="domain" description="AAA+ ATPase" evidence="3">
    <location>
        <begin position="508"/>
        <end position="635"/>
    </location>
</feature>
<accession>A0A8S1NY32</accession>
<dbReference type="GO" id="GO:0005634">
    <property type="term" value="C:nucleus"/>
    <property type="evidence" value="ECO:0007669"/>
    <property type="project" value="TreeGrafter"/>
</dbReference>
<dbReference type="GO" id="GO:0016887">
    <property type="term" value="F:ATP hydrolysis activity"/>
    <property type="evidence" value="ECO:0007669"/>
    <property type="project" value="InterPro"/>
</dbReference>
<keyword evidence="6" id="KW-1185">Reference proteome</keyword>
<dbReference type="GO" id="GO:0097352">
    <property type="term" value="P:autophagosome maturation"/>
    <property type="evidence" value="ECO:0007669"/>
    <property type="project" value="TreeGrafter"/>
</dbReference>
<dbReference type="GO" id="GO:0005829">
    <property type="term" value="C:cytosol"/>
    <property type="evidence" value="ECO:0007669"/>
    <property type="project" value="TreeGrafter"/>
</dbReference>
<evidence type="ECO:0000313" key="6">
    <source>
        <dbReference type="Proteomes" id="UP000688137"/>
    </source>
</evidence>
<evidence type="ECO:0000256" key="1">
    <source>
        <dbReference type="ARBA" id="ARBA00022741"/>
    </source>
</evidence>
<evidence type="ECO:0000313" key="5">
    <source>
        <dbReference type="EMBL" id="CAD8095311.1"/>
    </source>
</evidence>
<dbReference type="Pfam" id="PF17862">
    <property type="entry name" value="AAA_lid_3"/>
    <property type="match status" value="1"/>
</dbReference>
<keyword evidence="1" id="KW-0547">Nucleotide-binding</keyword>
<dbReference type="InterPro" id="IPR003338">
    <property type="entry name" value="CDC4_N-term_subdom"/>
</dbReference>
<dbReference type="SMART" id="SM00382">
    <property type="entry name" value="AAA"/>
    <property type="match status" value="2"/>
</dbReference>
<dbReference type="GO" id="GO:0034098">
    <property type="term" value="C:VCP-NPL4-UFD1 AAA ATPase complex"/>
    <property type="evidence" value="ECO:0007669"/>
    <property type="project" value="TreeGrafter"/>
</dbReference>
<name>A0A8S1NY32_PARPR</name>
<dbReference type="AlphaFoldDB" id="A0A8S1NY32"/>
<dbReference type="Proteomes" id="UP000688137">
    <property type="component" value="Unassembled WGS sequence"/>
</dbReference>
<sequence length="776" mass="89301">MYSSNAKIDTKTQNRLIVCESNANDNSVIQLSQDKLNELKLFNGDIVLLEGKNKKQTVAIAIKNKQDNEKALINSVIRKNLGIKIGDYIFIYPTSSVPNLSKVHILPFQDQISGINERNIVQTHLVPYFKDAYRPVKKGDCFVINMVQEIEFKIIATEPEDIGVVGPKTIIYSEGGSIKREIENKEQYDTQGEDNNIINGYESIGGMNKQFAIIKTIVELQLKNPQILKASGLQTINGLLISGVSGSGKTSIVKAIAIETGACIFFINGFEIISKKPEEAEEIIKKVFELAEKNKPAIVLIEDIDCIAIKKEDIKCQMDRRLFSQLITIMDHFKGIEKLIVIGTTNRPDCIDPTLKRFDRFDKEIELGIPNENERMEILKIHTKKMKLAQDIDLIQIVKETKGFVGADIAALCKQSVLQCLSDKMDYLNIDDQQLDDRTKEIITVTNDNFKVALKTMKLSQFNTNSIEIPKLRWKDIGGLHNIKQQLQEIITLRRDHSKSLQQFVLKFSQNIILYGPPGCKKKSLAKALAGENSMNLIQIKQPLTSLYFKEIFNIAKYQQPCILLYDEFDQLFQKQRNPDAQDNNLIQQFFSQLDDINYEDNLFFIGISNKLDNFEEYIRKNDRFDQIIYVGLPDLKTRISEFKINLRNTPVTQNVDLVFLAQLTNMYSCYDIKNICQNAKIAAFKEMIDIQNKKKITPQQNQLQINSFPQITRKHFDISLMQTKRSLSIELIKQFLEFQNSIEQQRKDNQEKFKYKWPETSQQTFQMELNEEDYV</sequence>
<dbReference type="GO" id="GO:0031593">
    <property type="term" value="F:polyubiquitin modification-dependent protein binding"/>
    <property type="evidence" value="ECO:0007669"/>
    <property type="project" value="TreeGrafter"/>
</dbReference>
<dbReference type="Pfam" id="PF02359">
    <property type="entry name" value="CDC48_N"/>
    <property type="match status" value="1"/>
</dbReference>
<dbReference type="InterPro" id="IPR003959">
    <property type="entry name" value="ATPase_AAA_core"/>
</dbReference>
<dbReference type="PANTHER" id="PTHR23077">
    <property type="entry name" value="AAA-FAMILY ATPASE"/>
    <property type="match status" value="1"/>
</dbReference>
<gene>
    <name evidence="5" type="ORF">PPRIM_AZ9-3.1.T0980109</name>
</gene>
<dbReference type="FunFam" id="3.40.50.300:FF:000012">
    <property type="entry name" value="Transitional endoplasmic reticulum ATPase"/>
    <property type="match status" value="1"/>
</dbReference>
<protein>
    <submittedName>
        <fullName evidence="5">Uncharacterized protein</fullName>
    </submittedName>
</protein>
<dbReference type="OMA" id="ACIFFIN"/>
<comment type="caution">
    <text evidence="5">The sequence shown here is derived from an EMBL/GenBank/DDBJ whole genome shotgun (WGS) entry which is preliminary data.</text>
</comment>
<organism evidence="5 6">
    <name type="scientific">Paramecium primaurelia</name>
    <dbReference type="NCBI Taxonomy" id="5886"/>
    <lineage>
        <taxon>Eukaryota</taxon>
        <taxon>Sar</taxon>
        <taxon>Alveolata</taxon>
        <taxon>Ciliophora</taxon>
        <taxon>Intramacronucleata</taxon>
        <taxon>Oligohymenophorea</taxon>
        <taxon>Peniculida</taxon>
        <taxon>Parameciidae</taxon>
        <taxon>Paramecium</taxon>
    </lineage>
</organism>
<dbReference type="PANTHER" id="PTHR23077:SF171">
    <property type="entry name" value="NUCLEAR VALOSIN-CONTAINING PROTEIN-LIKE"/>
    <property type="match status" value="1"/>
</dbReference>
<dbReference type="InterPro" id="IPR050168">
    <property type="entry name" value="AAA_ATPase_domain"/>
</dbReference>
<dbReference type="Pfam" id="PF00004">
    <property type="entry name" value="AAA"/>
    <property type="match status" value="2"/>
</dbReference>
<proteinExistence type="predicted"/>
<evidence type="ECO:0000256" key="2">
    <source>
        <dbReference type="ARBA" id="ARBA00022840"/>
    </source>
</evidence>
<dbReference type="InterPro" id="IPR041569">
    <property type="entry name" value="AAA_lid_3"/>
</dbReference>
<feature type="domain" description="AAA+ ATPase" evidence="3">
    <location>
        <begin position="235"/>
        <end position="371"/>
    </location>
</feature>
<dbReference type="SMART" id="SM01073">
    <property type="entry name" value="CDC48_N"/>
    <property type="match status" value="1"/>
</dbReference>
<dbReference type="GO" id="GO:0030970">
    <property type="term" value="P:retrograde protein transport, ER to cytosol"/>
    <property type="evidence" value="ECO:0007669"/>
    <property type="project" value="TreeGrafter"/>
</dbReference>
<dbReference type="FunFam" id="3.10.330.10:FF:000001">
    <property type="entry name" value="Cell division control 48"/>
    <property type="match status" value="1"/>
</dbReference>
<keyword evidence="2" id="KW-0067">ATP-binding</keyword>
<evidence type="ECO:0000259" key="3">
    <source>
        <dbReference type="SMART" id="SM00382"/>
    </source>
</evidence>
<dbReference type="FunFam" id="2.40.40.20:FF:000003">
    <property type="entry name" value="Transitional endoplasmic reticulum ATPase"/>
    <property type="match status" value="1"/>
</dbReference>
<dbReference type="GO" id="GO:0005524">
    <property type="term" value="F:ATP binding"/>
    <property type="evidence" value="ECO:0007669"/>
    <property type="project" value="UniProtKB-KW"/>
</dbReference>
<dbReference type="InterPro" id="IPR003593">
    <property type="entry name" value="AAA+_ATPase"/>
</dbReference>
<feature type="domain" description="CDC48 N-terminal subdomain" evidence="4">
    <location>
        <begin position="15"/>
        <end position="97"/>
    </location>
</feature>